<evidence type="ECO:0000256" key="2">
    <source>
        <dbReference type="SAM" id="MobiDB-lite"/>
    </source>
</evidence>
<evidence type="ECO:0000313" key="4">
    <source>
        <dbReference type="EMBL" id="KFM58784.1"/>
    </source>
</evidence>
<name>A0A087T0Z5_STEMI</name>
<feature type="non-terminal residue" evidence="4">
    <location>
        <position position="105"/>
    </location>
</feature>
<keyword evidence="5" id="KW-1185">Reference proteome</keyword>
<dbReference type="Pfam" id="PF00379">
    <property type="entry name" value="Chitin_bind_4"/>
    <property type="match status" value="1"/>
</dbReference>
<organism evidence="4 5">
    <name type="scientific">Stegodyphus mimosarum</name>
    <name type="common">African social velvet spider</name>
    <dbReference type="NCBI Taxonomy" id="407821"/>
    <lineage>
        <taxon>Eukaryota</taxon>
        <taxon>Metazoa</taxon>
        <taxon>Ecdysozoa</taxon>
        <taxon>Arthropoda</taxon>
        <taxon>Chelicerata</taxon>
        <taxon>Arachnida</taxon>
        <taxon>Araneae</taxon>
        <taxon>Araneomorphae</taxon>
        <taxon>Entelegynae</taxon>
        <taxon>Eresoidea</taxon>
        <taxon>Eresidae</taxon>
        <taxon>Stegodyphus</taxon>
    </lineage>
</organism>
<sequence length="105" mass="11266">MPKDLNQVFIVLMALLCYAASNVGSTSSSGGGDLGGKAEENPVPKSSDYQADDEESNINEGRNPDAIYVRGFFTYKDPQGVERVVKYVSDNNGFQVMSPTNGASH</sequence>
<gene>
    <name evidence="4" type="ORF">X975_20891</name>
</gene>
<evidence type="ECO:0000256" key="1">
    <source>
        <dbReference type="PROSITE-ProRule" id="PRU00497"/>
    </source>
</evidence>
<dbReference type="AlphaFoldDB" id="A0A087T0Z5"/>
<feature type="signal peptide" evidence="3">
    <location>
        <begin position="1"/>
        <end position="19"/>
    </location>
</feature>
<evidence type="ECO:0000256" key="3">
    <source>
        <dbReference type="SAM" id="SignalP"/>
    </source>
</evidence>
<reference evidence="4 5" key="1">
    <citation type="submission" date="2013-11" db="EMBL/GenBank/DDBJ databases">
        <title>Genome sequencing of Stegodyphus mimosarum.</title>
        <authorList>
            <person name="Bechsgaard J."/>
        </authorList>
    </citation>
    <scope>NUCLEOTIDE SEQUENCE [LARGE SCALE GENOMIC DNA]</scope>
</reference>
<protein>
    <submittedName>
        <fullName evidence="4">Uncharacterized protein</fullName>
    </submittedName>
</protein>
<feature type="region of interest" description="Disordered" evidence="2">
    <location>
        <begin position="24"/>
        <end position="63"/>
    </location>
</feature>
<dbReference type="InterPro" id="IPR000618">
    <property type="entry name" value="Insect_cuticle"/>
</dbReference>
<accession>A0A087T0Z5</accession>
<proteinExistence type="predicted"/>
<evidence type="ECO:0000313" key="5">
    <source>
        <dbReference type="Proteomes" id="UP000054359"/>
    </source>
</evidence>
<keyword evidence="3" id="KW-0732">Signal</keyword>
<dbReference type="PROSITE" id="PS51155">
    <property type="entry name" value="CHIT_BIND_RR_2"/>
    <property type="match status" value="1"/>
</dbReference>
<dbReference type="EMBL" id="KK112887">
    <property type="protein sequence ID" value="KFM58784.1"/>
    <property type="molecule type" value="Genomic_DNA"/>
</dbReference>
<feature type="chain" id="PRO_5001829210" evidence="3">
    <location>
        <begin position="20"/>
        <end position="105"/>
    </location>
</feature>
<dbReference type="OrthoDB" id="7255276at2759"/>
<keyword evidence="1" id="KW-0193">Cuticle</keyword>
<dbReference type="GO" id="GO:0042302">
    <property type="term" value="F:structural constituent of cuticle"/>
    <property type="evidence" value="ECO:0007669"/>
    <property type="project" value="UniProtKB-UniRule"/>
</dbReference>
<dbReference type="Proteomes" id="UP000054359">
    <property type="component" value="Unassembled WGS sequence"/>
</dbReference>